<evidence type="ECO:0000256" key="3">
    <source>
        <dbReference type="SAM" id="Phobius"/>
    </source>
</evidence>
<proteinExistence type="inferred from homology"/>
<dbReference type="AlphaFoldDB" id="A0A212LLH2"/>
<gene>
    <name evidence="5" type="ORF">KL86PLE_70136</name>
</gene>
<sequence>MRLTDLTHDFSKGGAESSSGLHDLALAEGGSSARYGASHTARIMPVSTFSPAQSVAVATFDGAAIDDGQSEARVNWRPAHLAAKRLVDIVGAAFGLILLSPLLIAVAAIIKLTSVGPVFFRQERTGLDNKSFQILKFRSMYTDRCDLSGVAQTVADDPRVTPIGRIIRKTNIDELPQLINVLLGDMSLVGPRPHVPGMLAAGVRYEELVLGYERRHAMRPGITGLAQANGLRGPTIEVEPSVMRVACDIEYIRNFSIWLDIRILFRTLINEVLRGRGF</sequence>
<dbReference type="InterPro" id="IPR003362">
    <property type="entry name" value="Bact_transf"/>
</dbReference>
<organism evidence="5">
    <name type="scientific">uncultured Pleomorphomonas sp</name>
    <dbReference type="NCBI Taxonomy" id="442121"/>
    <lineage>
        <taxon>Bacteria</taxon>
        <taxon>Pseudomonadati</taxon>
        <taxon>Pseudomonadota</taxon>
        <taxon>Alphaproteobacteria</taxon>
        <taxon>Hyphomicrobiales</taxon>
        <taxon>Pleomorphomonadaceae</taxon>
        <taxon>Pleomorphomonas</taxon>
        <taxon>environmental samples</taxon>
    </lineage>
</organism>
<dbReference type="GO" id="GO:0016780">
    <property type="term" value="F:phosphotransferase activity, for other substituted phosphate groups"/>
    <property type="evidence" value="ECO:0007669"/>
    <property type="project" value="TreeGrafter"/>
</dbReference>
<evidence type="ECO:0000259" key="4">
    <source>
        <dbReference type="Pfam" id="PF02397"/>
    </source>
</evidence>
<evidence type="ECO:0000313" key="5">
    <source>
        <dbReference type="EMBL" id="SCM78370.1"/>
    </source>
</evidence>
<keyword evidence="3" id="KW-0812">Transmembrane</keyword>
<dbReference type="EMBL" id="FMJD01000011">
    <property type="protein sequence ID" value="SCM78370.1"/>
    <property type="molecule type" value="Genomic_DNA"/>
</dbReference>
<name>A0A212LLH2_9HYPH</name>
<keyword evidence="3" id="KW-1133">Transmembrane helix</keyword>
<reference evidence="5" key="1">
    <citation type="submission" date="2016-08" db="EMBL/GenBank/DDBJ databases">
        <authorList>
            <person name="Seilhamer J.J."/>
        </authorList>
    </citation>
    <scope>NUCLEOTIDE SEQUENCE</scope>
    <source>
        <strain evidence="5">86</strain>
    </source>
</reference>
<evidence type="ECO:0000256" key="2">
    <source>
        <dbReference type="ARBA" id="ARBA00023169"/>
    </source>
</evidence>
<dbReference type="PANTHER" id="PTHR30576:SF0">
    <property type="entry name" value="UNDECAPRENYL-PHOSPHATE N-ACETYLGALACTOSAMINYL 1-PHOSPHATE TRANSFERASE-RELATED"/>
    <property type="match status" value="1"/>
</dbReference>
<comment type="similarity">
    <text evidence="1">Belongs to the bacterial sugar transferase family.</text>
</comment>
<dbReference type="Pfam" id="PF02397">
    <property type="entry name" value="Bac_transf"/>
    <property type="match status" value="1"/>
</dbReference>
<feature type="transmembrane region" description="Helical" evidence="3">
    <location>
        <begin position="86"/>
        <end position="110"/>
    </location>
</feature>
<evidence type="ECO:0000256" key="1">
    <source>
        <dbReference type="ARBA" id="ARBA00006464"/>
    </source>
</evidence>
<keyword evidence="2" id="KW-0270">Exopolysaccharide synthesis</keyword>
<feature type="domain" description="Bacterial sugar transferase" evidence="4">
    <location>
        <begin position="84"/>
        <end position="269"/>
    </location>
</feature>
<dbReference type="PANTHER" id="PTHR30576">
    <property type="entry name" value="COLANIC BIOSYNTHESIS UDP-GLUCOSE LIPID CARRIER TRANSFERASE"/>
    <property type="match status" value="1"/>
</dbReference>
<accession>A0A212LLH2</accession>
<dbReference type="GO" id="GO:0000271">
    <property type="term" value="P:polysaccharide biosynthetic process"/>
    <property type="evidence" value="ECO:0007669"/>
    <property type="project" value="UniProtKB-KW"/>
</dbReference>
<keyword evidence="3" id="KW-0472">Membrane</keyword>
<protein>
    <submittedName>
        <fullName evidence="5">Exopolysaccharide production protein</fullName>
    </submittedName>
</protein>